<feature type="region of interest" description="Disordered" evidence="2">
    <location>
        <begin position="356"/>
        <end position="801"/>
    </location>
</feature>
<feature type="compositionally biased region" description="Pro residues" evidence="2">
    <location>
        <begin position="280"/>
        <end position="295"/>
    </location>
</feature>
<name>A0A061SCZ1_9CHLO</name>
<evidence type="ECO:0000313" key="3">
    <source>
        <dbReference type="EMBL" id="JAC82128.1"/>
    </source>
</evidence>
<feature type="compositionally biased region" description="Basic and acidic residues" evidence="2">
    <location>
        <begin position="519"/>
        <end position="528"/>
    </location>
</feature>
<feature type="region of interest" description="Disordered" evidence="2">
    <location>
        <begin position="187"/>
        <end position="326"/>
    </location>
</feature>
<reference evidence="3" key="1">
    <citation type="submission" date="2014-05" db="EMBL/GenBank/DDBJ databases">
        <title>The transcriptome of the halophilic microalga Tetraselmis sp. GSL018 isolated from the Great Salt Lake, Utah.</title>
        <authorList>
            <person name="Jinkerson R.E."/>
            <person name="D'Adamo S."/>
            <person name="Posewitz M.C."/>
        </authorList>
    </citation>
    <scope>NUCLEOTIDE SEQUENCE</scope>
    <source>
        <strain evidence="3">GSL018</strain>
    </source>
</reference>
<organism evidence="3">
    <name type="scientific">Tetraselmis sp. GSL018</name>
    <dbReference type="NCBI Taxonomy" id="582737"/>
    <lineage>
        <taxon>Eukaryota</taxon>
        <taxon>Viridiplantae</taxon>
        <taxon>Chlorophyta</taxon>
        <taxon>core chlorophytes</taxon>
        <taxon>Chlorodendrophyceae</taxon>
        <taxon>Chlorodendrales</taxon>
        <taxon>Chlorodendraceae</taxon>
        <taxon>Tetraselmis</taxon>
    </lineage>
</organism>
<dbReference type="AlphaFoldDB" id="A0A061SCZ1"/>
<keyword evidence="1" id="KW-0175">Coiled coil</keyword>
<feature type="compositionally biased region" description="Low complexity" evidence="2">
    <location>
        <begin position="592"/>
        <end position="602"/>
    </location>
</feature>
<proteinExistence type="predicted"/>
<feature type="compositionally biased region" description="Polar residues" evidence="2">
    <location>
        <begin position="550"/>
        <end position="560"/>
    </location>
</feature>
<feature type="compositionally biased region" description="Low complexity" evidence="2">
    <location>
        <begin position="653"/>
        <end position="670"/>
    </location>
</feature>
<feature type="compositionally biased region" description="Polar residues" evidence="2">
    <location>
        <begin position="733"/>
        <end position="742"/>
    </location>
</feature>
<feature type="compositionally biased region" description="Polar residues" evidence="2">
    <location>
        <begin position="673"/>
        <end position="694"/>
    </location>
</feature>
<feature type="compositionally biased region" description="Polar residues" evidence="2">
    <location>
        <begin position="609"/>
        <end position="618"/>
    </location>
</feature>
<gene>
    <name evidence="3" type="ORF">TSPGSL018_6404</name>
</gene>
<dbReference type="EMBL" id="GBEZ01002969">
    <property type="protein sequence ID" value="JAC82128.1"/>
    <property type="molecule type" value="Transcribed_RNA"/>
</dbReference>
<feature type="compositionally biased region" description="Acidic residues" evidence="2">
    <location>
        <begin position="753"/>
        <end position="762"/>
    </location>
</feature>
<protein>
    <submittedName>
        <fullName evidence="3">Uncharacterized protein</fullName>
    </submittedName>
</protein>
<feature type="compositionally biased region" description="Basic and acidic residues" evidence="2">
    <location>
        <begin position="244"/>
        <end position="253"/>
    </location>
</feature>
<sequence>MLDDVLFSNVEELAVQHERQCRSENNLSEVSKKLEEIKQRRKLVESRPSYHIGSCKLWSTELSKHQEKMRSDHAAARERNERLKQDVKAAVDWYASLRSSAERRLSRFEAEMARKRYLAHVEALYPEWCREVERAAAEERRRQSSAALELQKQRLLAAERYAAQQEGSKAAAEEKQRLQRERWRAYEQRQRAEAGGGGDAPARGDLRGARGGSPPGEPPGEQSSPTVLQASPLRSSDADGLQDAIRKIAEILRSHSSPTKTEDPDMPPAAPAQMLREPDMPPGRWQPPQAPPPRQPQWQQQREHGGGDGPAPYPPPRMAGITMAVPGPDGNFQTVLVPVLSGGGVEADVSPWLSRHLMTPRGGGGTPHGSPMETSRRASFIRSSGFTVAPDKLNQQLRQIRSQPSRYHNSSSDATPCTSVSATPRESIAVAPGRGPEAAGPESADRPPPVAEDPSAEAASSCEGPKQGQQQGQEEVTLAEPEDRSGSLRVQVPETEAGELDEPYLEPSERAEVSSPFSGRRDREERGLTDPWRFSEQGKPLVLHTRHRSGSSVGSPSGNDSARRRTADKERAPSRTPSQAPSLVMGIGGGAASSVSSSFDASEIFARASTETQDNSGRVESFGTELGDSTLANQTEEDLGQQTRPERVKVPPLQLDKAALASQASLSPPLEQSVASPTTTQNQGKFRRASSPNARSAPPLGIFGFGQSLGKSTSNKSTENRSARSKPDLQVRPGSSRTSVVTSIIHKAMNDDLLGDSDEDDPTFPNTTAPQGIQSTSSPVAPSGMASNIPDVNETSDEFDF</sequence>
<evidence type="ECO:0000256" key="2">
    <source>
        <dbReference type="SAM" id="MobiDB-lite"/>
    </source>
</evidence>
<accession>A0A061SCZ1</accession>
<feature type="coiled-coil region" evidence="1">
    <location>
        <begin position="27"/>
        <end position="86"/>
    </location>
</feature>
<feature type="compositionally biased region" description="Polar residues" evidence="2">
    <location>
        <begin position="764"/>
        <end position="780"/>
    </location>
</feature>
<evidence type="ECO:0000256" key="1">
    <source>
        <dbReference type="SAM" id="Coils"/>
    </source>
</evidence>
<feature type="compositionally biased region" description="Basic and acidic residues" evidence="2">
    <location>
        <begin position="561"/>
        <end position="573"/>
    </location>
</feature>
<feature type="compositionally biased region" description="Polar residues" evidence="2">
    <location>
        <begin position="393"/>
        <end position="424"/>
    </location>
</feature>
<feature type="compositionally biased region" description="Basic and acidic residues" evidence="2">
    <location>
        <begin position="718"/>
        <end position="729"/>
    </location>
</feature>